<dbReference type="HOGENOM" id="CLU_081202_2_0_10"/>
<keyword evidence="2" id="KW-1185">Reference proteome</keyword>
<dbReference type="EMBL" id="AP014548">
    <property type="protein sequence ID" value="BAO56665.1"/>
    <property type="molecule type" value="Genomic_DNA"/>
</dbReference>
<gene>
    <name evidence="1" type="ORF">NMS_2656</name>
</gene>
<organism evidence="1 2">
    <name type="scientific">Nonlabens marinus S1-08</name>
    <dbReference type="NCBI Taxonomy" id="1454201"/>
    <lineage>
        <taxon>Bacteria</taxon>
        <taxon>Pseudomonadati</taxon>
        <taxon>Bacteroidota</taxon>
        <taxon>Flavobacteriia</taxon>
        <taxon>Flavobacteriales</taxon>
        <taxon>Flavobacteriaceae</taxon>
        <taxon>Nonlabens</taxon>
    </lineage>
</organism>
<dbReference type="Pfam" id="PF12864">
    <property type="entry name" value="DUF3822"/>
    <property type="match status" value="1"/>
</dbReference>
<dbReference type="KEGG" id="nmf:NMS_2656"/>
<dbReference type="InterPro" id="IPR024213">
    <property type="entry name" value="DUF3822"/>
</dbReference>
<protein>
    <recommendedName>
        <fullName evidence="3">DUF3822 family protein</fullName>
    </recommendedName>
</protein>
<sequence length="236" mass="27723">MIHQDGLSFYIHTTDQILSAINKQFKHSSNPIEILKSVEDCFAKESELNQDFDQVKLIYHHDIFTLVPKELFKESHAADYLKYNTRLLQTDTLSVDEELSDTGANLVYVAYSNINNYFYEKYGSYSYFHYSALVLQQLGKLGDGLFIEVMPSHFYLTIYKEGKLIAHNLFQHEQIEDILFYTLYAAEQNQLDPELFRLTIIQEVQDQELFDLLYTYVREVSFIPNYSDYLNHLVCA</sequence>
<dbReference type="Gene3D" id="3.30.420.260">
    <property type="match status" value="1"/>
</dbReference>
<dbReference type="CDD" id="cd24013">
    <property type="entry name" value="ASKHA_ATPase_BT3980-like"/>
    <property type="match status" value="1"/>
</dbReference>
<reference evidence="1 2" key="1">
    <citation type="journal article" date="2014" name="Proc. Natl. Acad. Sci. U.S.A.">
        <title>Functional characterization of flavobacteria rhodopsins reveals a unique class of light-driven chloride pump in bacteria.</title>
        <authorList>
            <person name="Yoshizawa S."/>
            <person name="Kumagai Y."/>
            <person name="Kim H."/>
            <person name="Ogura Y."/>
            <person name="Hayashi T."/>
            <person name="Iwasaki W."/>
            <person name="DeLong E.F."/>
            <person name="Kogure K."/>
        </authorList>
    </citation>
    <scope>NUCLEOTIDE SEQUENCE [LARGE SCALE GENOMIC DNA]</scope>
    <source>
        <strain evidence="1 2">S1-08</strain>
    </source>
</reference>
<name>W8VT04_9FLAO</name>
<dbReference type="Proteomes" id="UP000031760">
    <property type="component" value="Chromosome"/>
</dbReference>
<proteinExistence type="predicted"/>
<evidence type="ECO:0000313" key="1">
    <source>
        <dbReference type="EMBL" id="BAO56665.1"/>
    </source>
</evidence>
<dbReference type="Gene3D" id="3.30.420.250">
    <property type="match status" value="1"/>
</dbReference>
<dbReference type="AlphaFoldDB" id="W8VT04"/>
<evidence type="ECO:0000313" key="2">
    <source>
        <dbReference type="Proteomes" id="UP000031760"/>
    </source>
</evidence>
<accession>W8VT04</accession>
<dbReference type="STRING" id="1454201.NMS_2656"/>
<evidence type="ECO:0008006" key="3">
    <source>
        <dbReference type="Google" id="ProtNLM"/>
    </source>
</evidence>